<evidence type="ECO:0000256" key="1">
    <source>
        <dbReference type="ARBA" id="ARBA00004186"/>
    </source>
</evidence>
<protein>
    <recommendedName>
        <fullName evidence="11">AAA+ ATPase domain-containing protein</fullName>
    </recommendedName>
</protein>
<feature type="compositionally biased region" description="Polar residues" evidence="10">
    <location>
        <begin position="164"/>
        <end position="173"/>
    </location>
</feature>
<dbReference type="Pfam" id="PF17862">
    <property type="entry name" value="AAA_lid_3"/>
    <property type="match status" value="1"/>
</dbReference>
<dbReference type="InterPro" id="IPR003593">
    <property type="entry name" value="AAA+_ATPase"/>
</dbReference>
<gene>
    <name evidence="12" type="ORF">FQN60_015770</name>
</gene>
<dbReference type="Gene3D" id="3.40.50.300">
    <property type="entry name" value="P-loop containing nucleotide triphosphate hydrolases"/>
    <property type="match status" value="1"/>
</dbReference>
<keyword evidence="7" id="KW-0206">Cytoskeleton</keyword>
<dbReference type="GO" id="GO:0051013">
    <property type="term" value="P:microtubule severing"/>
    <property type="evidence" value="ECO:0007669"/>
    <property type="project" value="TreeGrafter"/>
</dbReference>
<dbReference type="PROSITE" id="PS00674">
    <property type="entry name" value="AAA"/>
    <property type="match status" value="1"/>
</dbReference>
<dbReference type="FunFam" id="3.40.50.300:FF:000159">
    <property type="entry name" value="Katanin p60 ATPase-containing subunit A1"/>
    <property type="match status" value="1"/>
</dbReference>
<feature type="compositionally biased region" description="Basic and acidic residues" evidence="10">
    <location>
        <begin position="135"/>
        <end position="147"/>
    </location>
</feature>
<comment type="subcellular location">
    <subcellularLocation>
        <location evidence="1">Cytoplasm</location>
        <location evidence="1">Cytoskeleton</location>
        <location evidence="1">Spindle</location>
    </subcellularLocation>
</comment>
<evidence type="ECO:0000313" key="12">
    <source>
        <dbReference type="EMBL" id="KAA8583224.1"/>
    </source>
</evidence>
<feature type="compositionally biased region" description="Basic and acidic residues" evidence="10">
    <location>
        <begin position="191"/>
        <end position="207"/>
    </location>
</feature>
<dbReference type="CDD" id="cd21748">
    <property type="entry name" value="Kp60-NTD"/>
    <property type="match status" value="1"/>
</dbReference>
<feature type="region of interest" description="Disordered" evidence="10">
    <location>
        <begin position="1"/>
        <end position="50"/>
    </location>
</feature>
<dbReference type="FunFam" id="1.10.8.60:FF:000025">
    <property type="entry name" value="Katanin p60 ATPase-containing subunit A1"/>
    <property type="match status" value="1"/>
</dbReference>
<feature type="region of interest" description="Disordered" evidence="10">
    <location>
        <begin position="128"/>
        <end position="207"/>
    </location>
</feature>
<evidence type="ECO:0000256" key="9">
    <source>
        <dbReference type="RuleBase" id="RU003651"/>
    </source>
</evidence>
<dbReference type="GO" id="GO:0005874">
    <property type="term" value="C:microtubule"/>
    <property type="evidence" value="ECO:0007669"/>
    <property type="project" value="UniProtKB-KW"/>
</dbReference>
<keyword evidence="8" id="KW-0413">Isomerase</keyword>
<feature type="compositionally biased region" description="Pro residues" evidence="10">
    <location>
        <begin position="19"/>
        <end position="30"/>
    </location>
</feature>
<dbReference type="AlphaFoldDB" id="A0A5J5CP38"/>
<evidence type="ECO:0000256" key="3">
    <source>
        <dbReference type="ARBA" id="ARBA00022490"/>
    </source>
</evidence>
<keyword evidence="13" id="KW-1185">Reference proteome</keyword>
<feature type="compositionally biased region" description="Basic and acidic residues" evidence="10">
    <location>
        <begin position="33"/>
        <end position="47"/>
    </location>
</feature>
<dbReference type="PANTHER" id="PTHR23074:SF71">
    <property type="entry name" value="KATANIN P60 ATPASE-CONTAINING SUBUNIT A1"/>
    <property type="match status" value="1"/>
</dbReference>
<proteinExistence type="inferred from homology"/>
<keyword evidence="5 9" id="KW-0547">Nucleotide-binding</keyword>
<dbReference type="Pfam" id="PF21126">
    <property type="entry name" value="KATNA1_MIT"/>
    <property type="match status" value="1"/>
</dbReference>
<dbReference type="InterPro" id="IPR015415">
    <property type="entry name" value="Spast_Vps4_C"/>
</dbReference>
<dbReference type="InterPro" id="IPR003960">
    <property type="entry name" value="ATPase_AAA_CS"/>
</dbReference>
<dbReference type="GO" id="GO:0016853">
    <property type="term" value="F:isomerase activity"/>
    <property type="evidence" value="ECO:0007669"/>
    <property type="project" value="UniProtKB-KW"/>
</dbReference>
<comment type="caution">
    <text evidence="12">The sequence shown here is derived from an EMBL/GenBank/DDBJ whole genome shotgun (WGS) entry which is preliminary data.</text>
</comment>
<dbReference type="InterPro" id="IPR003959">
    <property type="entry name" value="ATPase_AAA_core"/>
</dbReference>
<dbReference type="InterPro" id="IPR050304">
    <property type="entry name" value="MT-severing_AAA_ATPase"/>
</dbReference>
<dbReference type="SUPFAM" id="SSF52540">
    <property type="entry name" value="P-loop containing nucleoside triphosphate hydrolases"/>
    <property type="match status" value="1"/>
</dbReference>
<dbReference type="Proteomes" id="UP000327493">
    <property type="component" value="Chromosome 18"/>
</dbReference>
<dbReference type="SMART" id="SM00382">
    <property type="entry name" value="AAA"/>
    <property type="match status" value="1"/>
</dbReference>
<evidence type="ECO:0000256" key="6">
    <source>
        <dbReference type="ARBA" id="ARBA00022840"/>
    </source>
</evidence>
<feature type="domain" description="AAA+ ATPase" evidence="11">
    <location>
        <begin position="210"/>
        <end position="352"/>
    </location>
</feature>
<comment type="similarity">
    <text evidence="2 9">Belongs to the AAA ATPase family.</text>
</comment>
<evidence type="ECO:0000256" key="10">
    <source>
        <dbReference type="SAM" id="MobiDB-lite"/>
    </source>
</evidence>
<dbReference type="GO" id="GO:0005819">
    <property type="term" value="C:spindle"/>
    <property type="evidence" value="ECO:0007669"/>
    <property type="project" value="UniProtKB-SubCell"/>
</dbReference>
<dbReference type="Gene3D" id="1.10.8.60">
    <property type="match status" value="1"/>
</dbReference>
<name>A0A5J5CP38_9PERO</name>
<dbReference type="FunFam" id="1.20.58.80:FF:000003">
    <property type="entry name" value="Katanin p60 ATPase-containing subunit A1"/>
    <property type="match status" value="1"/>
</dbReference>
<dbReference type="EMBL" id="VOFY01000018">
    <property type="protein sequence ID" value="KAA8583224.1"/>
    <property type="molecule type" value="Genomic_DNA"/>
</dbReference>
<dbReference type="GO" id="GO:0016887">
    <property type="term" value="F:ATP hydrolysis activity"/>
    <property type="evidence" value="ECO:0007669"/>
    <property type="project" value="InterPro"/>
</dbReference>
<sequence>MVREPSQCYRQQQSGNRPLPQPTLPAPKPGTKPGDERSVDKREDKKRSTMSLRGISENVKLAREYALLGNYSSASVLYQGLLDQIKNYVYTVRDSSVQQRWQQLWQEISDENHQLQDIMSTLENFQLDTTPAKPSNHDRPVHVEQRHSPCPVRRPANPYKDSKPPNNRLSVRAQQRHLSRGANGDQSKPSKGKEKKESKELKEVAGKAKDDKGVLMVGPPGTGKTLLAKAVATECRTTFFNVSSSTLTSKYRGESEKLVRLLFEMARFYAPTTIFIDEIDSMCSRRGTSEEHEASRRVKAELLVQMDGVGGASENDDPSKMVMVLAATNFPWDIDEALRRRLEKRIYIPLPSAEGRVELLRINLKELEVASDVDLDKISEQMEGYSGADITNVCRDASLMAMRRRIEGLTPEEIRNISRDEMHMPTTMEDFESSLKKVSKSVSASDLEKYEKWIEEFGSC</sequence>
<reference evidence="12 13" key="1">
    <citation type="submission" date="2019-08" db="EMBL/GenBank/DDBJ databases">
        <title>A chromosome-level genome assembly, high-density linkage maps, and genome scans reveal the genomic architecture of hybrid incompatibilities underlying speciation via character displacement in darters (Percidae: Etheostominae).</title>
        <authorList>
            <person name="Moran R.L."/>
            <person name="Catchen J.M."/>
            <person name="Fuller R.C."/>
        </authorList>
    </citation>
    <scope>NUCLEOTIDE SEQUENCE [LARGE SCALE GENOMIC DNA]</scope>
    <source>
        <strain evidence="12">EspeVRDwgs_2016</strain>
        <tissue evidence="12">Muscle</tissue>
    </source>
</reference>
<dbReference type="GO" id="GO:0005524">
    <property type="term" value="F:ATP binding"/>
    <property type="evidence" value="ECO:0007669"/>
    <property type="project" value="UniProtKB-KW"/>
</dbReference>
<dbReference type="InterPro" id="IPR027417">
    <property type="entry name" value="P-loop_NTPase"/>
</dbReference>
<organism evidence="12 13">
    <name type="scientific">Etheostoma spectabile</name>
    <name type="common">orangethroat darter</name>
    <dbReference type="NCBI Taxonomy" id="54343"/>
    <lineage>
        <taxon>Eukaryota</taxon>
        <taxon>Metazoa</taxon>
        <taxon>Chordata</taxon>
        <taxon>Craniata</taxon>
        <taxon>Vertebrata</taxon>
        <taxon>Euteleostomi</taxon>
        <taxon>Actinopterygii</taxon>
        <taxon>Neopterygii</taxon>
        <taxon>Teleostei</taxon>
        <taxon>Neoteleostei</taxon>
        <taxon>Acanthomorphata</taxon>
        <taxon>Eupercaria</taxon>
        <taxon>Perciformes</taxon>
        <taxon>Percoidei</taxon>
        <taxon>Percidae</taxon>
        <taxon>Etheostomatinae</taxon>
        <taxon>Etheostoma</taxon>
    </lineage>
</organism>
<evidence type="ECO:0000256" key="4">
    <source>
        <dbReference type="ARBA" id="ARBA00022701"/>
    </source>
</evidence>
<dbReference type="Pfam" id="PF00004">
    <property type="entry name" value="AAA"/>
    <property type="match status" value="1"/>
</dbReference>
<accession>A0A5J5CP38</accession>
<evidence type="ECO:0000256" key="8">
    <source>
        <dbReference type="ARBA" id="ARBA00023235"/>
    </source>
</evidence>
<evidence type="ECO:0000256" key="7">
    <source>
        <dbReference type="ARBA" id="ARBA00023212"/>
    </source>
</evidence>
<keyword evidence="4" id="KW-0493">Microtubule</keyword>
<dbReference type="Pfam" id="PF09336">
    <property type="entry name" value="Vps4_C"/>
    <property type="match status" value="1"/>
</dbReference>
<dbReference type="Gene3D" id="1.20.58.80">
    <property type="entry name" value="Phosphotransferase system, lactose/cellobiose-type IIA subunit"/>
    <property type="match status" value="1"/>
</dbReference>
<dbReference type="InterPro" id="IPR041569">
    <property type="entry name" value="AAA_lid_3"/>
</dbReference>
<dbReference type="PANTHER" id="PTHR23074">
    <property type="entry name" value="AAA DOMAIN-CONTAINING"/>
    <property type="match status" value="1"/>
</dbReference>
<dbReference type="InterPro" id="IPR048611">
    <property type="entry name" value="KATNA1_MIT"/>
</dbReference>
<keyword evidence="3" id="KW-0963">Cytoplasm</keyword>
<keyword evidence="6 9" id="KW-0067">ATP-binding</keyword>
<evidence type="ECO:0000256" key="2">
    <source>
        <dbReference type="ARBA" id="ARBA00006914"/>
    </source>
</evidence>
<evidence type="ECO:0000313" key="13">
    <source>
        <dbReference type="Proteomes" id="UP000327493"/>
    </source>
</evidence>
<evidence type="ECO:0000259" key="11">
    <source>
        <dbReference type="SMART" id="SM00382"/>
    </source>
</evidence>
<evidence type="ECO:0000256" key="5">
    <source>
        <dbReference type="ARBA" id="ARBA00022741"/>
    </source>
</evidence>